<dbReference type="PANTHER" id="PTHR22916:SF67">
    <property type="entry name" value="COLANIC ACID BIOSYNTHESIS GLYCOSYL TRANSFERASE WCAE-RELATED"/>
    <property type="match status" value="1"/>
</dbReference>
<dbReference type="PANTHER" id="PTHR22916">
    <property type="entry name" value="GLYCOSYLTRANSFERASE"/>
    <property type="match status" value="1"/>
</dbReference>
<dbReference type="SUPFAM" id="SSF53448">
    <property type="entry name" value="Nucleotide-diphospho-sugar transferases"/>
    <property type="match status" value="1"/>
</dbReference>
<keyword evidence="2" id="KW-0808">Transferase</keyword>
<keyword evidence="3" id="KW-1185">Reference proteome</keyword>
<dbReference type="AlphaFoldDB" id="A0A6G9ANP0"/>
<evidence type="ECO:0000313" key="2">
    <source>
        <dbReference type="EMBL" id="QIP13895.1"/>
    </source>
</evidence>
<name>A0A6G9ANP0_9BACT</name>
<dbReference type="Gene3D" id="3.90.550.10">
    <property type="entry name" value="Spore Coat Polysaccharide Biosynthesis Protein SpsA, Chain A"/>
    <property type="match status" value="1"/>
</dbReference>
<gene>
    <name evidence="2" type="ORF">G8759_15385</name>
</gene>
<organism evidence="2 3">
    <name type="scientific">Spirosoma aureum</name>
    <dbReference type="NCBI Taxonomy" id="2692134"/>
    <lineage>
        <taxon>Bacteria</taxon>
        <taxon>Pseudomonadati</taxon>
        <taxon>Bacteroidota</taxon>
        <taxon>Cytophagia</taxon>
        <taxon>Cytophagales</taxon>
        <taxon>Cytophagaceae</taxon>
        <taxon>Spirosoma</taxon>
    </lineage>
</organism>
<dbReference type="RefSeq" id="WP_167209417.1">
    <property type="nucleotide sequence ID" value="NZ_CP050063.1"/>
</dbReference>
<dbReference type="KEGG" id="spib:G8759_15385"/>
<protein>
    <submittedName>
        <fullName evidence="2">Glycosyltransferase</fullName>
    </submittedName>
</protein>
<sequence length="284" mass="32833">MPVKLTIITINLNNAAGLKKTIESVADQSYRNLDYVVIDGGSRDDSQQVIRNYETFINSWVSEPDKGIYHAMNKGIRKATGDYCLFLNSGDWLATPTILENVFAQDPEADIVAGDVYFYNTQQKAIKWHVPSPDQLTAKTLFLGTLPHQATFIRRAVFDKVGLYNETLKIASDWLFFLEALLKYGCTYQHYQGTIAYFNMDGISCDPATESLPRREQLAVLANEYPLFLPDYERLDQLETQSLQWKQSNEYRVYHFLDRIGFISLGVFLRRIKRVIQRNLYRKR</sequence>
<feature type="domain" description="Glycosyltransferase 2-like" evidence="1">
    <location>
        <begin position="6"/>
        <end position="161"/>
    </location>
</feature>
<dbReference type="GO" id="GO:0016758">
    <property type="term" value="F:hexosyltransferase activity"/>
    <property type="evidence" value="ECO:0007669"/>
    <property type="project" value="UniProtKB-ARBA"/>
</dbReference>
<dbReference type="Pfam" id="PF00535">
    <property type="entry name" value="Glycos_transf_2"/>
    <property type="match status" value="1"/>
</dbReference>
<dbReference type="CDD" id="cd06433">
    <property type="entry name" value="GT_2_WfgS_like"/>
    <property type="match status" value="1"/>
</dbReference>
<reference evidence="2 3" key="1">
    <citation type="submission" date="2020-03" db="EMBL/GenBank/DDBJ databases">
        <authorList>
            <person name="Kim M.K."/>
        </authorList>
    </citation>
    <scope>NUCLEOTIDE SEQUENCE [LARGE SCALE GENOMIC DNA]</scope>
    <source>
        <strain evidence="2 3">BT328</strain>
    </source>
</reference>
<proteinExistence type="predicted"/>
<evidence type="ECO:0000313" key="3">
    <source>
        <dbReference type="Proteomes" id="UP000501802"/>
    </source>
</evidence>
<dbReference type="InterPro" id="IPR001173">
    <property type="entry name" value="Glyco_trans_2-like"/>
</dbReference>
<dbReference type="InterPro" id="IPR029044">
    <property type="entry name" value="Nucleotide-diphossugar_trans"/>
</dbReference>
<dbReference type="Proteomes" id="UP000501802">
    <property type="component" value="Chromosome"/>
</dbReference>
<dbReference type="EMBL" id="CP050063">
    <property type="protein sequence ID" value="QIP13895.1"/>
    <property type="molecule type" value="Genomic_DNA"/>
</dbReference>
<accession>A0A6G9ANP0</accession>
<evidence type="ECO:0000259" key="1">
    <source>
        <dbReference type="Pfam" id="PF00535"/>
    </source>
</evidence>